<dbReference type="AlphaFoldDB" id="V8PJG8"/>
<dbReference type="FunFam" id="2.60.40.10:FF:000032">
    <property type="entry name" value="palladin isoform X1"/>
    <property type="match status" value="1"/>
</dbReference>
<dbReference type="SMART" id="SM00408">
    <property type="entry name" value="IGc2"/>
    <property type="match status" value="3"/>
</dbReference>
<dbReference type="InterPro" id="IPR036116">
    <property type="entry name" value="FN3_sf"/>
</dbReference>
<dbReference type="GO" id="GO:0050808">
    <property type="term" value="P:synapse organization"/>
    <property type="evidence" value="ECO:0007669"/>
    <property type="project" value="TreeGrafter"/>
</dbReference>
<dbReference type="PANTHER" id="PTHR45080:SF34">
    <property type="entry name" value="MYOSIN LIGHT CHAIN KINASE, SMOOTH MUSCLE-LIKE"/>
    <property type="match status" value="1"/>
</dbReference>
<feature type="region of interest" description="Disordered" evidence="4">
    <location>
        <begin position="589"/>
        <end position="624"/>
    </location>
</feature>
<feature type="compositionally biased region" description="Polar residues" evidence="4">
    <location>
        <begin position="590"/>
        <end position="608"/>
    </location>
</feature>
<proteinExistence type="predicted"/>
<dbReference type="GO" id="GO:0007156">
    <property type="term" value="P:homophilic cell adhesion via plasma membrane adhesion molecules"/>
    <property type="evidence" value="ECO:0007669"/>
    <property type="project" value="TreeGrafter"/>
</dbReference>
<accession>V8PJG8</accession>
<evidence type="ECO:0000259" key="5">
    <source>
        <dbReference type="PROSITE" id="PS50835"/>
    </source>
</evidence>
<dbReference type="InterPro" id="IPR013783">
    <property type="entry name" value="Ig-like_fold"/>
</dbReference>
<evidence type="ECO:0000313" key="7">
    <source>
        <dbReference type="Proteomes" id="UP000018936"/>
    </source>
</evidence>
<evidence type="ECO:0000256" key="3">
    <source>
        <dbReference type="ARBA" id="ARBA00023319"/>
    </source>
</evidence>
<gene>
    <name evidence="6" type="primary">Robo1</name>
    <name evidence="6" type="ORF">L345_00069</name>
</gene>
<keyword evidence="1" id="KW-0677">Repeat</keyword>
<dbReference type="OrthoDB" id="428111at2759"/>
<dbReference type="GO" id="GO:0043025">
    <property type="term" value="C:neuronal cell body"/>
    <property type="evidence" value="ECO:0007669"/>
    <property type="project" value="TreeGrafter"/>
</dbReference>
<dbReference type="Gene3D" id="2.60.40.10">
    <property type="entry name" value="Immunoglobulins"/>
    <property type="match status" value="4"/>
</dbReference>
<dbReference type="FunFam" id="2.60.40.10:FF:002530">
    <property type="entry name" value="CBN-SAX-3 protein"/>
    <property type="match status" value="1"/>
</dbReference>
<dbReference type="FunFam" id="2.60.40.10:FF:000065">
    <property type="entry name" value="roundabout homolog 1 isoform X3"/>
    <property type="match status" value="1"/>
</dbReference>
<dbReference type="InterPro" id="IPR013098">
    <property type="entry name" value="Ig_I-set"/>
</dbReference>
<dbReference type="PANTHER" id="PTHR45080">
    <property type="entry name" value="CONTACTIN 5"/>
    <property type="match status" value="1"/>
</dbReference>
<dbReference type="GO" id="GO:0030424">
    <property type="term" value="C:axon"/>
    <property type="evidence" value="ECO:0007669"/>
    <property type="project" value="TreeGrafter"/>
</dbReference>
<protein>
    <submittedName>
        <fullName evidence="6">Roundabout-like 1</fullName>
    </submittedName>
</protein>
<dbReference type="Pfam" id="PF07679">
    <property type="entry name" value="I-set"/>
    <property type="match status" value="3"/>
</dbReference>
<dbReference type="FunFam" id="2.60.40.10:FF:000840">
    <property type="entry name" value="Roundabout guidance receptor 4"/>
    <property type="match status" value="1"/>
</dbReference>
<organism evidence="6 7">
    <name type="scientific">Ophiophagus hannah</name>
    <name type="common">King cobra</name>
    <name type="synonym">Naja hannah</name>
    <dbReference type="NCBI Taxonomy" id="8665"/>
    <lineage>
        <taxon>Eukaryota</taxon>
        <taxon>Metazoa</taxon>
        <taxon>Chordata</taxon>
        <taxon>Craniata</taxon>
        <taxon>Vertebrata</taxon>
        <taxon>Euteleostomi</taxon>
        <taxon>Lepidosauria</taxon>
        <taxon>Squamata</taxon>
        <taxon>Bifurcata</taxon>
        <taxon>Unidentata</taxon>
        <taxon>Episquamata</taxon>
        <taxon>Toxicofera</taxon>
        <taxon>Serpentes</taxon>
        <taxon>Colubroidea</taxon>
        <taxon>Elapidae</taxon>
        <taxon>Elapinae</taxon>
        <taxon>Ophiophagus</taxon>
    </lineage>
</organism>
<keyword evidence="3" id="KW-0393">Immunoglobulin domain</keyword>
<comment type="caution">
    <text evidence="6">The sequence shown here is derived from an EMBL/GenBank/DDBJ whole genome shotgun (WGS) entry which is preliminary data.</text>
</comment>
<dbReference type="InterPro" id="IPR007110">
    <property type="entry name" value="Ig-like_dom"/>
</dbReference>
<dbReference type="PROSITE" id="PS50835">
    <property type="entry name" value="IG_LIKE"/>
    <property type="match status" value="3"/>
</dbReference>
<evidence type="ECO:0000313" key="6">
    <source>
        <dbReference type="EMBL" id="ETE74096.1"/>
    </source>
</evidence>
<name>V8PJG8_OPHHA</name>
<feature type="region of interest" description="Disordered" evidence="4">
    <location>
        <begin position="544"/>
        <end position="572"/>
    </location>
</feature>
<dbReference type="Proteomes" id="UP000018936">
    <property type="component" value="Unassembled WGS sequence"/>
</dbReference>
<dbReference type="InterPro" id="IPR036179">
    <property type="entry name" value="Ig-like_dom_sf"/>
</dbReference>
<dbReference type="SUPFAM" id="SSF49265">
    <property type="entry name" value="Fibronectin type III"/>
    <property type="match status" value="1"/>
</dbReference>
<feature type="domain" description="Ig-like" evidence="5">
    <location>
        <begin position="256"/>
        <end position="340"/>
    </location>
</feature>
<keyword evidence="2" id="KW-1015">Disulfide bond</keyword>
<dbReference type="SMART" id="SM00409">
    <property type="entry name" value="IG"/>
    <property type="match status" value="3"/>
</dbReference>
<dbReference type="EMBL" id="AZIM01000006">
    <property type="protein sequence ID" value="ETE74096.1"/>
    <property type="molecule type" value="Genomic_DNA"/>
</dbReference>
<evidence type="ECO:0000256" key="4">
    <source>
        <dbReference type="SAM" id="MobiDB-lite"/>
    </source>
</evidence>
<evidence type="ECO:0000256" key="2">
    <source>
        <dbReference type="ARBA" id="ARBA00023157"/>
    </source>
</evidence>
<dbReference type="GO" id="GO:0005886">
    <property type="term" value="C:plasma membrane"/>
    <property type="evidence" value="ECO:0007669"/>
    <property type="project" value="TreeGrafter"/>
</dbReference>
<feature type="domain" description="Ig-like" evidence="5">
    <location>
        <begin position="63"/>
        <end position="156"/>
    </location>
</feature>
<feature type="non-terminal residue" evidence="6">
    <location>
        <position position="1"/>
    </location>
</feature>
<dbReference type="InterPro" id="IPR003961">
    <property type="entry name" value="FN3_dom"/>
</dbReference>
<dbReference type="InterPro" id="IPR050958">
    <property type="entry name" value="Cell_Adh-Cytoskel_Orgn"/>
</dbReference>
<dbReference type="CDD" id="cd00063">
    <property type="entry name" value="FN3"/>
    <property type="match status" value="1"/>
</dbReference>
<dbReference type="GO" id="GO:0008046">
    <property type="term" value="F:axon guidance receptor activity"/>
    <property type="evidence" value="ECO:0007669"/>
    <property type="project" value="TreeGrafter"/>
</dbReference>
<reference evidence="6 7" key="1">
    <citation type="journal article" date="2013" name="Proc. Natl. Acad. Sci. U.S.A.">
        <title>The king cobra genome reveals dynamic gene evolution and adaptation in the snake venom system.</title>
        <authorList>
            <person name="Vonk F.J."/>
            <person name="Casewell N.R."/>
            <person name="Henkel C.V."/>
            <person name="Heimberg A.M."/>
            <person name="Jansen H.J."/>
            <person name="McCleary R.J."/>
            <person name="Kerkkamp H.M."/>
            <person name="Vos R.A."/>
            <person name="Guerreiro I."/>
            <person name="Calvete J.J."/>
            <person name="Wuster W."/>
            <person name="Woods A.E."/>
            <person name="Logan J.M."/>
            <person name="Harrison R.A."/>
            <person name="Castoe T.A."/>
            <person name="de Koning A.P."/>
            <person name="Pollock D.D."/>
            <person name="Yandell M."/>
            <person name="Calderon D."/>
            <person name="Renjifo C."/>
            <person name="Currier R.B."/>
            <person name="Salgado D."/>
            <person name="Pla D."/>
            <person name="Sanz L."/>
            <person name="Hyder A.S."/>
            <person name="Ribeiro J.M."/>
            <person name="Arntzen J.W."/>
            <person name="van den Thillart G.E."/>
            <person name="Boetzer M."/>
            <person name="Pirovano W."/>
            <person name="Dirks R.P."/>
            <person name="Spaink H.P."/>
            <person name="Duboule D."/>
            <person name="McGlinn E."/>
            <person name="Kini R.M."/>
            <person name="Richardson M.K."/>
        </authorList>
    </citation>
    <scope>NUCLEOTIDE SEQUENCE</scope>
    <source>
        <tissue evidence="6">Blood</tissue>
    </source>
</reference>
<evidence type="ECO:0000256" key="1">
    <source>
        <dbReference type="ARBA" id="ARBA00022737"/>
    </source>
</evidence>
<keyword evidence="7" id="KW-1185">Reference proteome</keyword>
<feature type="domain" description="Ig-like" evidence="5">
    <location>
        <begin position="164"/>
        <end position="251"/>
    </location>
</feature>
<dbReference type="SUPFAM" id="SSF48726">
    <property type="entry name" value="Immunoglobulin"/>
    <property type="match status" value="3"/>
</dbReference>
<dbReference type="InterPro" id="IPR003599">
    <property type="entry name" value="Ig_sub"/>
</dbReference>
<sequence>MGGAQQPEASQEMDFGVWDGEAEATSVTCVKLVIARSKDIGDERYGRAMERDGSRSRSVEFAPQILDHPSNLVVRKDQPATLNCRADGNPAPTIEWYRNGKYVKPSKEDATSQPTLLPDGSLFFLRLSQEKGKSDEGVYHCLARNHLGKAMSKNASLYLEVLEEEFRLHPSDLKVTIGESWLLECVPPLGHPEPTISWKKNGVPLSAENGHYEFSKEKLLVAHAQKSDAGAYSCLAVNQVGEQVSRAATVTVFERPTFIRRPSDVVASVGSSVQFICGIHGDPKLVVQWYKEDGELPSGRYEVDQENVLQIHHLTMCDAGKYICAAYSHGGTIFAKAALTVEDPLDTRQKEWNRPKDVTKELVDIRVCLVNVTIVPSAPAAHLHWKKDYTKAHFQLLYCLKVTPTSQPIEAYKVFYHSLLPTKAHWAEWDVARDQQTIIPGLERGYKYEFKVRPYLGKIHGIDSNVRQLYIPEEAVSFDRQSQGSRIQTIPLVPDSSNSSPYEAFRMNLPAKDLKTFYSSLPYLSNPNIQSMELTQVGELMSHGSQNLRTDRASGQGRTQQGPWKAVGSLSPNRTIRGSWAKYDKKELQQVHSTPMSPSGFSADWSNHSSPSSVVSSGKHRRVNGRAKKVLKTYSSSKFSLCSSQNGPSLPPPPPIPPGFQALQDSSTKQECSCTCYLHPPEDFMNQQLDKDSLKTVKESLDENQSFPTLPYNQLSAASVPVSLSDDQETVLTPEEVAEYLELSTETDCQSYGYICGPLAIELLENDVLDEDEDPNMVEGPCSSTKFFHSSCQTPSSSLSEDEASLGGSLVNGWGSVSEDNGTSTRCSLVSSSDGSFLLDANFAQALAVAVDSFCFGLAKKEVDRPLTDFLPPVSPLDGLLHPQALTKSSEEVQQRLGSQPLPVWEWSTDWVEEMEAKYRQPAENWEAAVKPGKGRIAAPEEAQLVPTSIQQGMNDKCCCSKDGAPSKCSASGQWDMGGFEALKTLSDKRMMAAEVSNSWQASPGVDPGSETFTVLKEKYTKEGERDSTAQDTTDSGISVFRSSVESEAGWAGDLAQPRLAGQLDIVSLAGTRHDLYEWLIAVK</sequence>
<dbReference type="InterPro" id="IPR003598">
    <property type="entry name" value="Ig_sub2"/>
</dbReference>